<reference evidence="2 3" key="1">
    <citation type="submission" date="2016-10" db="EMBL/GenBank/DDBJ databases">
        <authorList>
            <person name="de Groot N.N."/>
        </authorList>
    </citation>
    <scope>NUCLEOTIDE SEQUENCE [LARGE SCALE GENOMIC DNA]</scope>
    <source>
        <strain evidence="2 3">DSM 22789</strain>
    </source>
</reference>
<keyword evidence="3" id="KW-1185">Reference proteome</keyword>
<evidence type="ECO:0000313" key="3">
    <source>
        <dbReference type="Proteomes" id="UP000198785"/>
    </source>
</evidence>
<dbReference type="PROSITE" id="PS51257">
    <property type="entry name" value="PROKAR_LIPOPROTEIN"/>
    <property type="match status" value="1"/>
</dbReference>
<evidence type="ECO:0008006" key="4">
    <source>
        <dbReference type="Google" id="ProtNLM"/>
    </source>
</evidence>
<proteinExistence type="predicted"/>
<keyword evidence="1" id="KW-0732">Signal</keyword>
<evidence type="ECO:0000313" key="2">
    <source>
        <dbReference type="EMBL" id="SFS38894.1"/>
    </source>
</evidence>
<evidence type="ECO:0000256" key="1">
    <source>
        <dbReference type="SAM" id="SignalP"/>
    </source>
</evidence>
<feature type="signal peptide" evidence="1">
    <location>
        <begin position="1"/>
        <end position="26"/>
    </location>
</feature>
<dbReference type="RefSeq" id="WP_244525796.1">
    <property type="nucleotide sequence ID" value="NZ_FOZZ01000001.1"/>
</dbReference>
<accession>A0A1I6PFB7</accession>
<dbReference type="EMBL" id="FOZZ01000001">
    <property type="protein sequence ID" value="SFS38894.1"/>
    <property type="molecule type" value="Genomic_DNA"/>
</dbReference>
<name>A0A1I6PFB7_9SPHI</name>
<organism evidence="2 3">
    <name type="scientific">Sphingobacterium wenxiniae</name>
    <dbReference type="NCBI Taxonomy" id="683125"/>
    <lineage>
        <taxon>Bacteria</taxon>
        <taxon>Pseudomonadati</taxon>
        <taxon>Bacteroidota</taxon>
        <taxon>Sphingobacteriia</taxon>
        <taxon>Sphingobacteriales</taxon>
        <taxon>Sphingobacteriaceae</taxon>
        <taxon>Sphingobacterium</taxon>
    </lineage>
</organism>
<protein>
    <recommendedName>
        <fullName evidence="4">DUF4142 domain-containing protein</fullName>
    </recommendedName>
</protein>
<dbReference type="AlphaFoldDB" id="A0A1I6PFB7"/>
<feature type="chain" id="PRO_5011785649" description="DUF4142 domain-containing protein" evidence="1">
    <location>
        <begin position="27"/>
        <end position="186"/>
    </location>
</feature>
<sequence length="186" mass="20044">MMKLNTLFVAALCAGALLTSCDPKTAQENQLKYTHTSLADGDAFQFFEIVGAKAVYEVDYATYAESASASSQTKQLSAKVKEVYGAILPGLDSIAIVNQVDFPVKGAEVFKATPAAADSTGTVTAAFSDEAYVHHVQHEAAIVKEQFTRLTRNTNKVLQDFAKANLEKVTELFTLAGGKEDEHAHH</sequence>
<dbReference type="Proteomes" id="UP000198785">
    <property type="component" value="Unassembled WGS sequence"/>
</dbReference>
<gene>
    <name evidence="2" type="ORF">SAMN05660206_101435</name>
</gene>